<dbReference type="Pfam" id="PF08281">
    <property type="entry name" value="Sigma70_r4_2"/>
    <property type="match status" value="1"/>
</dbReference>
<keyword evidence="10" id="KW-1185">Reference proteome</keyword>
<gene>
    <name evidence="9" type="ORF">RM609_16920</name>
</gene>
<feature type="domain" description="RNA polymerase sigma-70 region 2" evidence="7">
    <location>
        <begin position="41"/>
        <end position="99"/>
    </location>
</feature>
<keyword evidence="4" id="KW-0238">DNA-binding</keyword>
<dbReference type="InterPro" id="IPR014284">
    <property type="entry name" value="RNA_pol_sigma-70_dom"/>
</dbReference>
<dbReference type="Proteomes" id="UP001180531">
    <property type="component" value="Unassembled WGS sequence"/>
</dbReference>
<dbReference type="InterPro" id="IPR039425">
    <property type="entry name" value="RNA_pol_sigma-70-like"/>
</dbReference>
<dbReference type="NCBIfam" id="TIGR02937">
    <property type="entry name" value="sigma70-ECF"/>
    <property type="match status" value="1"/>
</dbReference>
<dbReference type="Pfam" id="PF04542">
    <property type="entry name" value="Sigma70_r2"/>
    <property type="match status" value="1"/>
</dbReference>
<dbReference type="Gene3D" id="1.10.10.10">
    <property type="entry name" value="Winged helix-like DNA-binding domain superfamily/Winged helix DNA-binding domain"/>
    <property type="match status" value="1"/>
</dbReference>
<keyword evidence="5" id="KW-0804">Transcription</keyword>
<dbReference type="InterPro" id="IPR013249">
    <property type="entry name" value="RNA_pol_sigma70_r4_t2"/>
</dbReference>
<keyword evidence="2" id="KW-0805">Transcription regulation</keyword>
<dbReference type="PANTHER" id="PTHR43133">
    <property type="entry name" value="RNA POLYMERASE ECF-TYPE SIGMA FACTO"/>
    <property type="match status" value="1"/>
</dbReference>
<dbReference type="InterPro" id="IPR013324">
    <property type="entry name" value="RNA_pol_sigma_r3/r4-like"/>
</dbReference>
<evidence type="ECO:0000313" key="10">
    <source>
        <dbReference type="Proteomes" id="UP001180531"/>
    </source>
</evidence>
<dbReference type="InterPro" id="IPR013325">
    <property type="entry name" value="RNA_pol_sigma_r2"/>
</dbReference>
<comment type="similarity">
    <text evidence="1">Belongs to the sigma-70 factor family. ECF subfamily.</text>
</comment>
<evidence type="ECO:0000259" key="7">
    <source>
        <dbReference type="Pfam" id="PF04542"/>
    </source>
</evidence>
<organism evidence="9 10">
    <name type="scientific">Streptomyces hesseae</name>
    <dbReference type="NCBI Taxonomy" id="3075519"/>
    <lineage>
        <taxon>Bacteria</taxon>
        <taxon>Bacillati</taxon>
        <taxon>Actinomycetota</taxon>
        <taxon>Actinomycetes</taxon>
        <taxon>Kitasatosporales</taxon>
        <taxon>Streptomycetaceae</taxon>
        <taxon>Streptomyces</taxon>
    </lineage>
</organism>
<dbReference type="SUPFAM" id="SSF88659">
    <property type="entry name" value="Sigma3 and sigma4 domains of RNA polymerase sigma factors"/>
    <property type="match status" value="1"/>
</dbReference>
<evidence type="ECO:0000256" key="1">
    <source>
        <dbReference type="ARBA" id="ARBA00010641"/>
    </source>
</evidence>
<dbReference type="SUPFAM" id="SSF88946">
    <property type="entry name" value="Sigma2 domain of RNA polymerase sigma factors"/>
    <property type="match status" value="1"/>
</dbReference>
<dbReference type="InterPro" id="IPR007627">
    <property type="entry name" value="RNA_pol_sigma70_r2"/>
</dbReference>
<feature type="domain" description="RNA polymerase sigma factor 70 region 4 type 2" evidence="8">
    <location>
        <begin position="136"/>
        <end position="180"/>
    </location>
</feature>
<keyword evidence="3" id="KW-0731">Sigma factor</keyword>
<comment type="caution">
    <text evidence="9">The sequence shown here is derived from an EMBL/GenBank/DDBJ whole genome shotgun (WGS) entry which is preliminary data.</text>
</comment>
<dbReference type="PANTHER" id="PTHR43133:SF8">
    <property type="entry name" value="RNA POLYMERASE SIGMA FACTOR HI_1459-RELATED"/>
    <property type="match status" value="1"/>
</dbReference>
<proteinExistence type="inferred from homology"/>
<dbReference type="InterPro" id="IPR036388">
    <property type="entry name" value="WH-like_DNA-bd_sf"/>
</dbReference>
<feature type="compositionally biased region" description="Polar residues" evidence="6">
    <location>
        <begin position="1"/>
        <end position="10"/>
    </location>
</feature>
<evidence type="ECO:0000259" key="8">
    <source>
        <dbReference type="Pfam" id="PF08281"/>
    </source>
</evidence>
<protein>
    <submittedName>
        <fullName evidence="9">Sigma-70 family RNA polymerase sigma factor</fullName>
    </submittedName>
</protein>
<evidence type="ECO:0000256" key="5">
    <source>
        <dbReference type="ARBA" id="ARBA00023163"/>
    </source>
</evidence>
<evidence type="ECO:0000256" key="4">
    <source>
        <dbReference type="ARBA" id="ARBA00023125"/>
    </source>
</evidence>
<name>A0ABU2SP33_9ACTN</name>
<evidence type="ECO:0000256" key="2">
    <source>
        <dbReference type="ARBA" id="ARBA00023015"/>
    </source>
</evidence>
<dbReference type="EMBL" id="JAVRFI010000009">
    <property type="protein sequence ID" value="MDT0450747.1"/>
    <property type="molecule type" value="Genomic_DNA"/>
</dbReference>
<dbReference type="RefSeq" id="WP_311611734.1">
    <property type="nucleotide sequence ID" value="NZ_JAVRFI010000009.1"/>
</dbReference>
<accession>A0ABU2SP33</accession>
<reference evidence="9" key="1">
    <citation type="submission" date="2024-05" db="EMBL/GenBank/DDBJ databases">
        <title>30 novel species of actinomycetes from the DSMZ collection.</title>
        <authorList>
            <person name="Nouioui I."/>
        </authorList>
    </citation>
    <scope>NUCLEOTIDE SEQUENCE</scope>
    <source>
        <strain evidence="9">DSM 40473</strain>
    </source>
</reference>
<sequence length="193" mass="21161">MNDQASSDGTDQPAVVPAAWSGSLEESRRARREVDEEFSAFYRRTVRPLVGFLINQGASPAVAADIAQDTMTKAYQRWSELRDPRAWAHTVASRALIRTFVSVDEGLVDSVPEPTSLLARPDAIAEWEARYDARPMLASLPPRQRQVLAWTLAGYTPGDIADLLGLPAETVRGNLAKARRAAVAYLAAKEGQR</sequence>
<evidence type="ECO:0000313" key="9">
    <source>
        <dbReference type="EMBL" id="MDT0450747.1"/>
    </source>
</evidence>
<dbReference type="Gene3D" id="1.10.1740.10">
    <property type="match status" value="1"/>
</dbReference>
<evidence type="ECO:0000256" key="3">
    <source>
        <dbReference type="ARBA" id="ARBA00023082"/>
    </source>
</evidence>
<feature type="region of interest" description="Disordered" evidence="6">
    <location>
        <begin position="1"/>
        <end position="26"/>
    </location>
</feature>
<evidence type="ECO:0000256" key="6">
    <source>
        <dbReference type="SAM" id="MobiDB-lite"/>
    </source>
</evidence>